<reference evidence="11" key="1">
    <citation type="journal article" date="2023" name="Nat. Commun.">
        <title>Diploid and tetraploid genomes of Acorus and the evolution of monocots.</title>
        <authorList>
            <person name="Ma L."/>
            <person name="Liu K.W."/>
            <person name="Li Z."/>
            <person name="Hsiao Y.Y."/>
            <person name="Qi Y."/>
            <person name="Fu T."/>
            <person name="Tang G.D."/>
            <person name="Zhang D."/>
            <person name="Sun W.H."/>
            <person name="Liu D.K."/>
            <person name="Li Y."/>
            <person name="Chen G.Z."/>
            <person name="Liu X.D."/>
            <person name="Liao X.Y."/>
            <person name="Jiang Y.T."/>
            <person name="Yu X."/>
            <person name="Hao Y."/>
            <person name="Huang J."/>
            <person name="Zhao X.W."/>
            <person name="Ke S."/>
            <person name="Chen Y.Y."/>
            <person name="Wu W.L."/>
            <person name="Hsu J.L."/>
            <person name="Lin Y.F."/>
            <person name="Huang M.D."/>
            <person name="Li C.Y."/>
            <person name="Huang L."/>
            <person name="Wang Z.W."/>
            <person name="Zhao X."/>
            <person name="Zhong W.Y."/>
            <person name="Peng D.H."/>
            <person name="Ahmad S."/>
            <person name="Lan S."/>
            <person name="Zhang J.S."/>
            <person name="Tsai W.C."/>
            <person name="Van de Peer Y."/>
            <person name="Liu Z.J."/>
        </authorList>
    </citation>
    <scope>NUCLEOTIDE SEQUENCE</scope>
    <source>
        <strain evidence="11">CP</strain>
    </source>
</reference>
<evidence type="ECO:0000313" key="12">
    <source>
        <dbReference type="Proteomes" id="UP001180020"/>
    </source>
</evidence>
<feature type="DNA-binding region" description="Homeobox" evidence="8">
    <location>
        <begin position="299"/>
        <end position="361"/>
    </location>
</feature>
<reference evidence="11" key="2">
    <citation type="submission" date="2023-06" db="EMBL/GenBank/DDBJ databases">
        <authorList>
            <person name="Ma L."/>
            <person name="Liu K.-W."/>
            <person name="Li Z."/>
            <person name="Hsiao Y.-Y."/>
            <person name="Qi Y."/>
            <person name="Fu T."/>
            <person name="Tang G."/>
            <person name="Zhang D."/>
            <person name="Sun W.-H."/>
            <person name="Liu D.-K."/>
            <person name="Li Y."/>
            <person name="Chen G.-Z."/>
            <person name="Liu X.-D."/>
            <person name="Liao X.-Y."/>
            <person name="Jiang Y.-T."/>
            <person name="Yu X."/>
            <person name="Hao Y."/>
            <person name="Huang J."/>
            <person name="Zhao X.-W."/>
            <person name="Ke S."/>
            <person name="Chen Y.-Y."/>
            <person name="Wu W.-L."/>
            <person name="Hsu J.-L."/>
            <person name="Lin Y.-F."/>
            <person name="Huang M.-D."/>
            <person name="Li C.-Y."/>
            <person name="Huang L."/>
            <person name="Wang Z.-W."/>
            <person name="Zhao X."/>
            <person name="Zhong W.-Y."/>
            <person name="Peng D.-H."/>
            <person name="Ahmad S."/>
            <person name="Lan S."/>
            <person name="Zhang J.-S."/>
            <person name="Tsai W.-C."/>
            <person name="Van De Peer Y."/>
            <person name="Liu Z.-J."/>
        </authorList>
    </citation>
    <scope>NUCLEOTIDE SEQUENCE</scope>
    <source>
        <strain evidence="11">CP</strain>
        <tissue evidence="11">Leaves</tissue>
    </source>
</reference>
<evidence type="ECO:0000256" key="9">
    <source>
        <dbReference type="SAM" id="MobiDB-lite"/>
    </source>
</evidence>
<dbReference type="InterPro" id="IPR006563">
    <property type="entry name" value="POX_dom"/>
</dbReference>
<dbReference type="AlphaFoldDB" id="A0AAV9FIZ5"/>
<feature type="region of interest" description="Disordered" evidence="9">
    <location>
        <begin position="21"/>
        <end position="73"/>
    </location>
</feature>
<dbReference type="Gene3D" id="1.10.10.60">
    <property type="entry name" value="Homeodomain-like"/>
    <property type="match status" value="1"/>
</dbReference>
<keyword evidence="3" id="KW-0805">Transcription regulation</keyword>
<dbReference type="InterPro" id="IPR001356">
    <property type="entry name" value="HD"/>
</dbReference>
<evidence type="ECO:0000256" key="3">
    <source>
        <dbReference type="ARBA" id="ARBA00023015"/>
    </source>
</evidence>
<dbReference type="PROSITE" id="PS50071">
    <property type="entry name" value="HOMEOBOX_2"/>
    <property type="match status" value="1"/>
</dbReference>
<proteinExistence type="inferred from homology"/>
<feature type="compositionally biased region" description="Polar residues" evidence="9">
    <location>
        <begin position="160"/>
        <end position="172"/>
    </location>
</feature>
<keyword evidence="4 8" id="KW-0238">DNA-binding</keyword>
<keyword evidence="12" id="KW-1185">Reference proteome</keyword>
<dbReference type="InterPro" id="IPR008422">
    <property type="entry name" value="KN_HD"/>
</dbReference>
<dbReference type="GO" id="GO:0005634">
    <property type="term" value="C:nucleus"/>
    <property type="evidence" value="ECO:0007669"/>
    <property type="project" value="UniProtKB-SubCell"/>
</dbReference>
<dbReference type="CDD" id="cd00086">
    <property type="entry name" value="homeodomain"/>
    <property type="match status" value="1"/>
</dbReference>
<comment type="caution">
    <text evidence="11">The sequence shown here is derived from an EMBL/GenBank/DDBJ whole genome shotgun (WGS) entry which is preliminary data.</text>
</comment>
<comment type="similarity">
    <text evidence="2">Belongs to the TALE/BELL homeobox family.</text>
</comment>
<evidence type="ECO:0000259" key="10">
    <source>
        <dbReference type="PROSITE" id="PS50071"/>
    </source>
</evidence>
<sequence>MQGFEPNPGLFNIQSGMEMLDLPSSKTSGEEQQQQHRNQFSWKGFTTTTTAKQDSPSSSRTTVVQPNHLYQPGHPKLDYFSEPSETGWNDDPSSLQCVFGDRRPNQGLSLSLCHQRPSDIGFYPSSSMVCFSKYLVPVQELLNEFCSLGSNRGGVKNKTTKTQQSEDGDSSRNQSLYSLDLLELQKRKARLLSMLEEVDRRYRHYCEQMRALVSSFEAMAGEGTAMVYSKLASKAMSMHFRCLRDGIVGQIQATKKAMGEKDAVVPGTTKGETPRLRVLDQCIRQQKAFQHGGMMEGHPWRPQRGLPERSVSILRAWLFEHFLHPYPSDVDKHLLARQTGLSKSQVSNWFINARVRLWKPMVEEMYMEETKEKDILLGNHENDNTTTPTTTNNNNHHPNHHHFQQNQNPNATSEQKPITNHGLLLHDSDSLFSIINSNHHHHHHEPAPQDQFRVAELDFKNNGDGGLHRQNFGVGVSLTLGLHQHESGGMSLSFSPTTQQSLFLSRENVENLPYRNLMGAQLLHDLAG</sequence>
<feature type="compositionally biased region" description="Low complexity" evidence="9">
    <location>
        <begin position="384"/>
        <end position="396"/>
    </location>
</feature>
<dbReference type="InterPro" id="IPR009057">
    <property type="entry name" value="Homeodomain-like_sf"/>
</dbReference>
<feature type="compositionally biased region" description="Polar residues" evidence="9">
    <location>
        <begin position="24"/>
        <end position="65"/>
    </location>
</feature>
<feature type="region of interest" description="Disordered" evidence="9">
    <location>
        <begin position="153"/>
        <end position="172"/>
    </location>
</feature>
<evidence type="ECO:0000256" key="8">
    <source>
        <dbReference type="PROSITE-ProRule" id="PRU00108"/>
    </source>
</evidence>
<comment type="subcellular location">
    <subcellularLocation>
        <location evidence="1 8">Nucleus</location>
    </subcellularLocation>
</comment>
<accession>A0AAV9FIZ5</accession>
<keyword evidence="6" id="KW-0804">Transcription</keyword>
<keyword evidence="7 8" id="KW-0539">Nucleus</keyword>
<name>A0AAV9FIZ5_ACOCL</name>
<gene>
    <name evidence="11" type="ORF">QJS10_CPA01g02390</name>
</gene>
<dbReference type="FunFam" id="1.10.10.60:FF:000083">
    <property type="entry name" value="BEL1-like homeodomain protein 4"/>
    <property type="match status" value="1"/>
</dbReference>
<evidence type="ECO:0000256" key="2">
    <source>
        <dbReference type="ARBA" id="ARBA00006454"/>
    </source>
</evidence>
<evidence type="ECO:0000313" key="11">
    <source>
        <dbReference type="EMBL" id="KAK1325910.1"/>
    </source>
</evidence>
<dbReference type="Pfam" id="PF07526">
    <property type="entry name" value="POX"/>
    <property type="match status" value="1"/>
</dbReference>
<evidence type="ECO:0000256" key="5">
    <source>
        <dbReference type="ARBA" id="ARBA00023155"/>
    </source>
</evidence>
<dbReference type="SMART" id="SM00389">
    <property type="entry name" value="HOX"/>
    <property type="match status" value="1"/>
</dbReference>
<dbReference type="EMBL" id="JAUJYO010000001">
    <property type="protein sequence ID" value="KAK1325910.1"/>
    <property type="molecule type" value="Genomic_DNA"/>
</dbReference>
<dbReference type="SUPFAM" id="SSF46689">
    <property type="entry name" value="Homeodomain-like"/>
    <property type="match status" value="1"/>
</dbReference>
<evidence type="ECO:0000256" key="4">
    <source>
        <dbReference type="ARBA" id="ARBA00023125"/>
    </source>
</evidence>
<dbReference type="Pfam" id="PF05920">
    <property type="entry name" value="Homeobox_KN"/>
    <property type="match status" value="1"/>
</dbReference>
<protein>
    <recommendedName>
        <fullName evidence="10">Homeobox domain-containing protein</fullName>
    </recommendedName>
</protein>
<dbReference type="GO" id="GO:0003677">
    <property type="term" value="F:DNA binding"/>
    <property type="evidence" value="ECO:0007669"/>
    <property type="project" value="UniProtKB-UniRule"/>
</dbReference>
<dbReference type="Proteomes" id="UP001180020">
    <property type="component" value="Unassembled WGS sequence"/>
</dbReference>
<dbReference type="PANTHER" id="PTHR11850">
    <property type="entry name" value="HOMEOBOX PROTEIN TRANSCRIPTION FACTORS"/>
    <property type="match status" value="1"/>
</dbReference>
<dbReference type="SMART" id="SM00574">
    <property type="entry name" value="POX"/>
    <property type="match status" value="1"/>
</dbReference>
<organism evidence="11 12">
    <name type="scientific">Acorus calamus</name>
    <name type="common">Sweet flag</name>
    <dbReference type="NCBI Taxonomy" id="4465"/>
    <lineage>
        <taxon>Eukaryota</taxon>
        <taxon>Viridiplantae</taxon>
        <taxon>Streptophyta</taxon>
        <taxon>Embryophyta</taxon>
        <taxon>Tracheophyta</taxon>
        <taxon>Spermatophyta</taxon>
        <taxon>Magnoliopsida</taxon>
        <taxon>Liliopsida</taxon>
        <taxon>Acoraceae</taxon>
        <taxon>Acorus</taxon>
    </lineage>
</organism>
<evidence type="ECO:0000256" key="7">
    <source>
        <dbReference type="ARBA" id="ARBA00023242"/>
    </source>
</evidence>
<dbReference type="GO" id="GO:0006355">
    <property type="term" value="P:regulation of DNA-templated transcription"/>
    <property type="evidence" value="ECO:0007669"/>
    <property type="project" value="InterPro"/>
</dbReference>
<evidence type="ECO:0000256" key="6">
    <source>
        <dbReference type="ARBA" id="ARBA00023163"/>
    </source>
</evidence>
<evidence type="ECO:0000256" key="1">
    <source>
        <dbReference type="ARBA" id="ARBA00004123"/>
    </source>
</evidence>
<feature type="domain" description="Homeobox" evidence="10">
    <location>
        <begin position="297"/>
        <end position="360"/>
    </location>
</feature>
<dbReference type="InterPro" id="IPR050224">
    <property type="entry name" value="TALE_homeobox"/>
</dbReference>
<feature type="region of interest" description="Disordered" evidence="9">
    <location>
        <begin position="378"/>
        <end position="416"/>
    </location>
</feature>
<keyword evidence="5 8" id="KW-0371">Homeobox</keyword>